<organism evidence="3">
    <name type="scientific">Blastobotrys adeninivorans</name>
    <name type="common">Yeast</name>
    <name type="synonym">Arxula adeninivorans</name>
    <dbReference type="NCBI Taxonomy" id="409370"/>
    <lineage>
        <taxon>Eukaryota</taxon>
        <taxon>Fungi</taxon>
        <taxon>Dikarya</taxon>
        <taxon>Ascomycota</taxon>
        <taxon>Saccharomycotina</taxon>
        <taxon>Dipodascomycetes</taxon>
        <taxon>Dipodascales</taxon>
        <taxon>Trichomonascaceae</taxon>
        <taxon>Blastobotrys</taxon>
    </lineage>
</organism>
<name>A0A060TBR6_BLAAD</name>
<dbReference type="GO" id="GO:0005762">
    <property type="term" value="C:mitochondrial large ribosomal subunit"/>
    <property type="evidence" value="ECO:0007669"/>
    <property type="project" value="TreeGrafter"/>
</dbReference>
<evidence type="ECO:0000259" key="2">
    <source>
        <dbReference type="Pfam" id="PF00472"/>
    </source>
</evidence>
<reference evidence="3" key="2">
    <citation type="submission" date="2014-06" db="EMBL/GenBank/DDBJ databases">
        <title>The complete genome of Blastobotrys (Arxula) adeninivorans LS3 - a yeast of biotechnological interest.</title>
        <authorList>
            <person name="Kunze G."/>
            <person name="Gaillardin C."/>
            <person name="Czernicka M."/>
            <person name="Durrens P."/>
            <person name="Martin T."/>
            <person name="Boer E."/>
            <person name="Gabaldon T."/>
            <person name="Cruz J."/>
            <person name="Talla E."/>
            <person name="Marck C."/>
            <person name="Goffeau A."/>
            <person name="Barbe V."/>
            <person name="Baret P."/>
            <person name="Baronian K."/>
            <person name="Beier S."/>
            <person name="Bleykasten C."/>
            <person name="Bode R."/>
            <person name="Casaregola S."/>
            <person name="Despons L."/>
            <person name="Fairhead C."/>
            <person name="Giersberg M."/>
            <person name="Gierski P."/>
            <person name="Hahnel U."/>
            <person name="Hartmann A."/>
            <person name="Jankowska D."/>
            <person name="Jubin C."/>
            <person name="Jung P."/>
            <person name="Lafontaine I."/>
            <person name="Leh-Louis V."/>
            <person name="Lemaire M."/>
            <person name="Marcet-Houben M."/>
            <person name="Mascher M."/>
            <person name="Morel G."/>
            <person name="Richard G.-F."/>
            <person name="Riechen J."/>
            <person name="Sacerdot C."/>
            <person name="Sarkar A."/>
            <person name="Savel G."/>
            <person name="Schacherer J."/>
            <person name="Sherman D."/>
            <person name="Straub M.-L."/>
            <person name="Stein N."/>
            <person name="Thierry A."/>
            <person name="Trautwein-Schult A."/>
            <person name="Westhof E."/>
            <person name="Worch S."/>
            <person name="Dujon B."/>
            <person name="Souciet J.-L."/>
            <person name="Wincker P."/>
            <person name="Scholz U."/>
            <person name="Neuveglise N."/>
        </authorList>
    </citation>
    <scope>NUCLEOTIDE SEQUENCE</scope>
    <source>
        <strain evidence="3">LS3</strain>
    </source>
</reference>
<gene>
    <name evidence="3" type="ORF">GNLVRS02_ARAD1D34122g</name>
</gene>
<dbReference type="InterPro" id="IPR052104">
    <property type="entry name" value="Mito_Release_Factor_mL62"/>
</dbReference>
<feature type="region of interest" description="Disordered" evidence="1">
    <location>
        <begin position="150"/>
        <end position="175"/>
    </location>
</feature>
<dbReference type="PANTHER" id="PTHR11075">
    <property type="entry name" value="PEPTIDE CHAIN RELEASE FACTOR"/>
    <property type="match status" value="1"/>
</dbReference>
<feature type="domain" description="Prokaryotic-type class I peptide chain release factors" evidence="2">
    <location>
        <begin position="35"/>
        <end position="169"/>
    </location>
</feature>
<dbReference type="SUPFAM" id="SSF110916">
    <property type="entry name" value="Peptidyl-tRNA hydrolase domain-like"/>
    <property type="match status" value="1"/>
</dbReference>
<dbReference type="InterPro" id="IPR000352">
    <property type="entry name" value="Pep_chain_release_fac_I"/>
</dbReference>
<dbReference type="GO" id="GO:0004045">
    <property type="term" value="F:peptidyl-tRNA hydrolase activity"/>
    <property type="evidence" value="ECO:0007669"/>
    <property type="project" value="TreeGrafter"/>
</dbReference>
<dbReference type="PANTHER" id="PTHR11075:SF54">
    <property type="entry name" value="LARGE RIBOSOMAL SUBUNIT PROTEIN ML62"/>
    <property type="match status" value="1"/>
</dbReference>
<dbReference type="AlphaFoldDB" id="A0A060TBR6"/>
<reference evidence="3" key="1">
    <citation type="submission" date="2014-02" db="EMBL/GenBank/DDBJ databases">
        <authorList>
            <person name="Genoscope - CEA"/>
        </authorList>
    </citation>
    <scope>NUCLEOTIDE SEQUENCE</scope>
    <source>
        <strain evidence="3">LS3</strain>
    </source>
</reference>
<dbReference type="Gene3D" id="3.30.160.20">
    <property type="match status" value="1"/>
</dbReference>
<dbReference type="GO" id="GO:0016150">
    <property type="term" value="F:translation release factor activity, codon nonspecific"/>
    <property type="evidence" value="ECO:0007669"/>
    <property type="project" value="TreeGrafter"/>
</dbReference>
<evidence type="ECO:0000256" key="1">
    <source>
        <dbReference type="SAM" id="MobiDB-lite"/>
    </source>
</evidence>
<sequence length="175" mass="20423">MLGLRALNRYSLQFKLGVRPYSDVRSWLSGLTVDSIPKHEFHVGFSRSSGPGGQNVNKVNTKATIRLSKHQWEDAEWIPSEAKRQLNNGFPYLTKSGAIVVQSELTRNRSDNLQDCYEKFVRAIKDVVYVAPEAQQEDIERWESIHKKSKERRLETKKQLKNKKQSRRKDWDSDY</sequence>
<dbReference type="GO" id="GO:0070126">
    <property type="term" value="P:mitochondrial translational termination"/>
    <property type="evidence" value="ECO:0007669"/>
    <property type="project" value="TreeGrafter"/>
</dbReference>
<dbReference type="EMBL" id="HG937694">
    <property type="protein sequence ID" value="CDP38413.1"/>
    <property type="molecule type" value="Genomic_DNA"/>
</dbReference>
<proteinExistence type="predicted"/>
<accession>A0A060TBR6</accession>
<dbReference type="Pfam" id="PF00472">
    <property type="entry name" value="RF-1"/>
    <property type="match status" value="1"/>
</dbReference>
<dbReference type="PhylomeDB" id="A0A060TBR6"/>
<protein>
    <submittedName>
        <fullName evidence="3">ARAD1D34122p</fullName>
    </submittedName>
</protein>
<evidence type="ECO:0000313" key="3">
    <source>
        <dbReference type="EMBL" id="CDP38413.1"/>
    </source>
</evidence>